<evidence type="ECO:0000259" key="1">
    <source>
        <dbReference type="Pfam" id="PF04126"/>
    </source>
</evidence>
<reference evidence="2 3" key="1">
    <citation type="submission" date="2017-10" db="EMBL/GenBank/DDBJ databases">
        <title>Novel microbial diversity and functional potential in the marine mammal oral microbiome.</title>
        <authorList>
            <person name="Dudek N.K."/>
            <person name="Sun C.L."/>
            <person name="Burstein D."/>
            <person name="Kantor R.S."/>
            <person name="Aliaga Goltsman D.S."/>
            <person name="Bik E.M."/>
            <person name="Thomas B.C."/>
            <person name="Banfield J.F."/>
            <person name="Relman D.A."/>
        </authorList>
    </citation>
    <scope>NUCLEOTIDE SEQUENCE [LARGE SCALE GENOMIC DNA]</scope>
    <source>
        <strain evidence="2">DOLJORAL78_47_16</strain>
    </source>
</reference>
<dbReference type="Pfam" id="PF04126">
    <property type="entry name" value="Cyclophil_like"/>
    <property type="match status" value="1"/>
</dbReference>
<evidence type="ECO:0000313" key="3">
    <source>
        <dbReference type="Proteomes" id="UP000230821"/>
    </source>
</evidence>
<dbReference type="InterPro" id="IPR029000">
    <property type="entry name" value="Cyclophilin-like_dom_sf"/>
</dbReference>
<evidence type="ECO:0000313" key="2">
    <source>
        <dbReference type="EMBL" id="PIE34973.1"/>
    </source>
</evidence>
<accession>A0A2G6KH36</accession>
<protein>
    <recommendedName>
        <fullName evidence="1">Cyclophilin TM1367-like domain-containing protein</fullName>
    </recommendedName>
</protein>
<organism evidence="2 3">
    <name type="scientific">candidate division KSB3 bacterium</name>
    <dbReference type="NCBI Taxonomy" id="2044937"/>
    <lineage>
        <taxon>Bacteria</taxon>
        <taxon>candidate division KSB3</taxon>
    </lineage>
</organism>
<dbReference type="AlphaFoldDB" id="A0A2G6KH36"/>
<feature type="domain" description="Cyclophilin TM1367-like" evidence="1">
    <location>
        <begin position="2"/>
        <end position="120"/>
    </location>
</feature>
<dbReference type="InterPro" id="IPR025658">
    <property type="entry name" value="Cyclophilin_TM1367"/>
</dbReference>
<name>A0A2G6KH36_9BACT</name>
<dbReference type="SUPFAM" id="SSF50891">
    <property type="entry name" value="Cyclophilin-like"/>
    <property type="match status" value="1"/>
</dbReference>
<comment type="caution">
    <text evidence="2">The sequence shown here is derived from an EMBL/GenBank/DDBJ whole genome shotgun (WGS) entry which is preliminary data.</text>
</comment>
<dbReference type="Proteomes" id="UP000230821">
    <property type="component" value="Unassembled WGS sequence"/>
</dbReference>
<gene>
    <name evidence="2" type="ORF">CSA56_06115</name>
</gene>
<proteinExistence type="predicted"/>
<dbReference type="Gene3D" id="2.40.100.20">
    <property type="match status" value="1"/>
</dbReference>
<sequence length="126" mass="13879">MKKIMISVADMNLQAELYGSVTAQKIWDALPLEGRANVWGDEIYFSIPVSTELEADARADVDVGTLGYWEPGRAFCIFFGPTPASIDDQPRAASPVNIFGHVVDEVTCLRNIRDGERVSVTQDSDE</sequence>
<dbReference type="EMBL" id="PDSK01000069">
    <property type="protein sequence ID" value="PIE34973.1"/>
    <property type="molecule type" value="Genomic_DNA"/>
</dbReference>